<dbReference type="InterPro" id="IPR052711">
    <property type="entry name" value="Zinc_ADH-like"/>
</dbReference>
<dbReference type="Proteomes" id="UP000029640">
    <property type="component" value="Unassembled WGS sequence"/>
</dbReference>
<dbReference type="Pfam" id="PF00107">
    <property type="entry name" value="ADH_zinc_N"/>
    <property type="match status" value="1"/>
</dbReference>
<dbReference type="GO" id="GO:0004022">
    <property type="term" value="F:alcohol dehydrogenase (NAD+) activity"/>
    <property type="evidence" value="ECO:0007669"/>
    <property type="project" value="UniProtKB-EC"/>
</dbReference>
<dbReference type="InterPro" id="IPR036291">
    <property type="entry name" value="NAD(P)-bd_dom_sf"/>
</dbReference>
<dbReference type="Gene3D" id="3.90.180.10">
    <property type="entry name" value="Medium-chain alcohol dehydrogenases, catalytic domain"/>
    <property type="match status" value="1"/>
</dbReference>
<accession>A0A095WY21</accession>
<dbReference type="STRING" id="1265313.HRUBRA_01908"/>
<keyword evidence="3" id="KW-1185">Reference proteome</keyword>
<protein>
    <submittedName>
        <fullName evidence="2">Alcohol dehydrogenase</fullName>
        <ecNumber evidence="2">1.1.1.1</ecNumber>
    </submittedName>
</protein>
<dbReference type="EMBL" id="AUVB01000054">
    <property type="protein sequence ID" value="KGE03529.1"/>
    <property type="molecule type" value="Genomic_DNA"/>
</dbReference>
<dbReference type="InterPro" id="IPR013149">
    <property type="entry name" value="ADH-like_C"/>
</dbReference>
<proteinExistence type="predicted"/>
<evidence type="ECO:0000313" key="2">
    <source>
        <dbReference type="EMBL" id="KGE03529.1"/>
    </source>
</evidence>
<dbReference type="SMART" id="SM00829">
    <property type="entry name" value="PKS_ER"/>
    <property type="match status" value="1"/>
</dbReference>
<dbReference type="EC" id="1.1.1.1" evidence="2"/>
<dbReference type="InterPro" id="IPR020843">
    <property type="entry name" value="ER"/>
</dbReference>
<organism evidence="2 3">
    <name type="scientific">Pseudohaliea rubra DSM 19751</name>
    <dbReference type="NCBI Taxonomy" id="1265313"/>
    <lineage>
        <taxon>Bacteria</taxon>
        <taxon>Pseudomonadati</taxon>
        <taxon>Pseudomonadota</taxon>
        <taxon>Gammaproteobacteria</taxon>
        <taxon>Cellvibrionales</taxon>
        <taxon>Halieaceae</taxon>
        <taxon>Pseudohaliea</taxon>
    </lineage>
</organism>
<comment type="caution">
    <text evidence="2">The sequence shown here is derived from an EMBL/GenBank/DDBJ whole genome shotgun (WGS) entry which is preliminary data.</text>
</comment>
<name>A0A095WY21_9GAMM</name>
<dbReference type="PANTHER" id="PTHR45033:SF2">
    <property type="entry name" value="ZINC-TYPE ALCOHOL DEHYDROGENASE-LIKE PROTEIN C1773.06C"/>
    <property type="match status" value="1"/>
</dbReference>
<dbReference type="CDD" id="cd08276">
    <property type="entry name" value="MDR7"/>
    <property type="match status" value="1"/>
</dbReference>
<evidence type="ECO:0000313" key="3">
    <source>
        <dbReference type="Proteomes" id="UP000029640"/>
    </source>
</evidence>
<dbReference type="eggNOG" id="COG0604">
    <property type="taxonomic scope" value="Bacteria"/>
</dbReference>
<gene>
    <name evidence="2" type="ORF">HRUBRA_01908</name>
</gene>
<dbReference type="InterPro" id="IPR013154">
    <property type="entry name" value="ADH-like_N"/>
</dbReference>
<dbReference type="Pfam" id="PF08240">
    <property type="entry name" value="ADH_N"/>
    <property type="match status" value="1"/>
</dbReference>
<dbReference type="PANTHER" id="PTHR45033">
    <property type="match status" value="1"/>
</dbReference>
<keyword evidence="2" id="KW-0560">Oxidoreductase</keyword>
<reference evidence="2 3" key="1">
    <citation type="journal article" date="2014" name="Genome Announc.">
        <title>Genome Sequence of Gammaproteobacterial Pseudohaliea rubra Type Strain DSM 19751, Isolated from Coastal Seawater of the Mediterranean Sea.</title>
        <authorList>
            <person name="Spring S."/>
            <person name="Fiebig A."/>
            <person name="Riedel T."/>
            <person name="Goker M."/>
            <person name="Klenk H.P."/>
        </authorList>
    </citation>
    <scope>NUCLEOTIDE SEQUENCE [LARGE SCALE GENOMIC DNA]</scope>
    <source>
        <strain evidence="2 3">DSM 19751</strain>
    </source>
</reference>
<dbReference type="Gene3D" id="3.40.50.720">
    <property type="entry name" value="NAD(P)-binding Rossmann-like Domain"/>
    <property type="match status" value="1"/>
</dbReference>
<dbReference type="InterPro" id="IPR011032">
    <property type="entry name" value="GroES-like_sf"/>
</dbReference>
<dbReference type="HOGENOM" id="CLU_026673_3_4_6"/>
<dbReference type="PATRIC" id="fig|1265313.6.peg.1887"/>
<dbReference type="OrthoDB" id="4190732at2"/>
<dbReference type="AlphaFoldDB" id="A0A095WY21"/>
<dbReference type="SUPFAM" id="SSF51735">
    <property type="entry name" value="NAD(P)-binding Rossmann-fold domains"/>
    <property type="match status" value="1"/>
</dbReference>
<sequence>MRAWQLPAFGLDKLTLHDLPEPVPGPGEVLVRIEAASVNPRDSQIIAGHFTPHVDFPLVPLSDGAGTVTAVGAGVTRVAVGDLVAPGFFPHWLEGEALGDERKVSGGLETAGVLREYGVYAEHALVKAPAGLTAAELACFPCAGLTAWTALVEKSAIGAGNWVLIQGTGGVATAALQLAHALGANSIVLSSSNERLARARDLGATETINYRETPDWGERAYGIAGHGVDAVVEIGGAGTLPQSLAAIRHGGHVNVIGYVAGAALDLTVFPLIIRNANIHGIGTGHRANLEALLAFVGEKGLHPVIARRYPFHDAPAALRDLDAGGFQGKLVIDFAT</sequence>
<evidence type="ECO:0000259" key="1">
    <source>
        <dbReference type="SMART" id="SM00829"/>
    </source>
</evidence>
<dbReference type="RefSeq" id="WP_035513483.1">
    <property type="nucleotide sequence ID" value="NZ_KN234745.1"/>
</dbReference>
<dbReference type="SUPFAM" id="SSF50129">
    <property type="entry name" value="GroES-like"/>
    <property type="match status" value="1"/>
</dbReference>
<feature type="domain" description="Enoyl reductase (ER)" evidence="1">
    <location>
        <begin position="10"/>
        <end position="332"/>
    </location>
</feature>